<evidence type="ECO:0000313" key="2">
    <source>
        <dbReference type="EMBL" id="SPC93999.1"/>
    </source>
</evidence>
<feature type="compositionally biased region" description="Acidic residues" evidence="1">
    <location>
        <begin position="453"/>
        <end position="469"/>
    </location>
</feature>
<dbReference type="AlphaFoldDB" id="A0A2N9G3Q8"/>
<reference evidence="2" key="1">
    <citation type="submission" date="2018-02" db="EMBL/GenBank/DDBJ databases">
        <authorList>
            <person name="Cohen D.B."/>
            <person name="Kent A.D."/>
        </authorList>
    </citation>
    <scope>NUCLEOTIDE SEQUENCE</scope>
</reference>
<feature type="compositionally biased region" description="Acidic residues" evidence="1">
    <location>
        <begin position="202"/>
        <end position="211"/>
    </location>
</feature>
<feature type="compositionally biased region" description="Basic and acidic residues" evidence="1">
    <location>
        <begin position="420"/>
        <end position="433"/>
    </location>
</feature>
<gene>
    <name evidence="2" type="ORF">FSB_LOCUS21881</name>
</gene>
<dbReference type="EMBL" id="OIVN01001445">
    <property type="protein sequence ID" value="SPC93999.1"/>
    <property type="molecule type" value="Genomic_DNA"/>
</dbReference>
<evidence type="ECO:0000256" key="1">
    <source>
        <dbReference type="SAM" id="MobiDB-lite"/>
    </source>
</evidence>
<feature type="region of interest" description="Disordered" evidence="1">
    <location>
        <begin position="176"/>
        <end position="249"/>
    </location>
</feature>
<organism evidence="2">
    <name type="scientific">Fagus sylvatica</name>
    <name type="common">Beechnut</name>
    <dbReference type="NCBI Taxonomy" id="28930"/>
    <lineage>
        <taxon>Eukaryota</taxon>
        <taxon>Viridiplantae</taxon>
        <taxon>Streptophyta</taxon>
        <taxon>Embryophyta</taxon>
        <taxon>Tracheophyta</taxon>
        <taxon>Spermatophyta</taxon>
        <taxon>Magnoliopsida</taxon>
        <taxon>eudicotyledons</taxon>
        <taxon>Gunneridae</taxon>
        <taxon>Pentapetalae</taxon>
        <taxon>rosids</taxon>
        <taxon>fabids</taxon>
        <taxon>Fagales</taxon>
        <taxon>Fagaceae</taxon>
        <taxon>Fagus</taxon>
    </lineage>
</organism>
<feature type="region of interest" description="Disordered" evidence="1">
    <location>
        <begin position="420"/>
        <end position="469"/>
    </location>
</feature>
<proteinExistence type="predicted"/>
<sequence length="469" mass="52598">MGTAVLIDKLGLNLTVHDITYVYRLQVTGKKQYTLVVRHWERKLVIGLPDSSKGRDKDFLVITGNWQNPFLSCPLIPGVPDKDFTAKDVAFVERKTGEHLLKRPCFIDSAGRPRSTPILLDYVPTYKSFQKGLVVKDRRQIEVTVSRPGRDQEDIIQAVPLTKKTGVQIPHLVTPLSDPYFVPSTQPSEGEDVVRKRKRGEEEDGKDEDQQELPLTEPLKTKSPSKKGKSKSTRAFQKAVGHIPHKRKHRNNELQVQWSYAFSLNGRLVNEDDSVIKGNEAGGGQVVDAIGKALLLPRDIKVWQEDSSECMLKNLKRDSVLVSRSRDFLGRLLVARDRKTSPKSAEAGLKTVERQVTEWSEKCDREIERSSFDEATNSLKSQLAEECNKHFIQGWHAALDRVGVDDASELYDLAPKCRPFRPDSLEEREEARATEGQVDLEAGDGQVPVVEVQEGDGGSDGEETLDVIS</sequence>
<protein>
    <submittedName>
        <fullName evidence="2">Uncharacterized protein</fullName>
    </submittedName>
</protein>
<name>A0A2N9G3Q8_FAGSY</name>
<feature type="compositionally biased region" description="Basic residues" evidence="1">
    <location>
        <begin position="223"/>
        <end position="232"/>
    </location>
</feature>
<accession>A0A2N9G3Q8</accession>